<dbReference type="PANTHER" id="PTHR35369">
    <property type="entry name" value="BLR3025 PROTEIN-RELATED"/>
    <property type="match status" value="1"/>
</dbReference>
<name>A0ABY5HJI1_9GAMM</name>
<accession>A0ABY5HJI1</accession>
<sequence>MSLEQLLEQGAVWRASDTVGEPCVAGFYSGHEELDQMLNGQGWQPGSLVEMLYDTEGCGELRLLLPLLAASAERWVLWVDPPHIPYAPALKAAGVALDRLLLVRSNSRRDRLWCLEQALKSGCCSAVLGWLGDVPQQALRRLQLAAAQGQGLGFIFRPTACREQHSAAPYRLLLEPDQAPDKLAVSVLKRRGGWPLPRRVLSLRQKTVGRRAASLSALPGVVSARVRAGG</sequence>
<dbReference type="PANTHER" id="PTHR35369:SF3">
    <property type="entry name" value="TRANSLESION DNA SYNTHESIS-ASSOCIATED PROTEIN IMUA"/>
    <property type="match status" value="1"/>
</dbReference>
<dbReference type="InterPro" id="IPR004596">
    <property type="entry name" value="Cell_div_suppressor_SulA"/>
</dbReference>
<protein>
    <submittedName>
        <fullName evidence="2">Translesion DNA synthesis-associated protein ImuA</fullName>
    </submittedName>
</protein>
<dbReference type="InterPro" id="IPR017166">
    <property type="entry name" value="UCP037290"/>
</dbReference>
<dbReference type="Pfam" id="PF03846">
    <property type="entry name" value="SulA"/>
    <property type="match status" value="1"/>
</dbReference>
<dbReference type="InterPro" id="IPR047610">
    <property type="entry name" value="ImuA_translesion"/>
</dbReference>
<dbReference type="RefSeq" id="WP_255853155.1">
    <property type="nucleotide sequence ID" value="NZ_CP073347.1"/>
</dbReference>
<reference evidence="2" key="1">
    <citation type="submission" date="2021-04" db="EMBL/GenBank/DDBJ databases">
        <title>Oceanospirillales bacteria with DddD are important DMSP degraders in coastal seawater.</title>
        <authorList>
            <person name="Liu J."/>
        </authorList>
    </citation>
    <scope>NUCLEOTIDE SEQUENCE</scope>
    <source>
        <strain evidence="2">D13-1</strain>
    </source>
</reference>
<dbReference type="EMBL" id="CP073347">
    <property type="protein sequence ID" value="UTW11121.1"/>
    <property type="molecule type" value="Genomic_DNA"/>
</dbReference>
<dbReference type="Gene3D" id="3.40.50.300">
    <property type="entry name" value="P-loop containing nucleotide triphosphate hydrolases"/>
    <property type="match status" value="1"/>
</dbReference>
<dbReference type="Proteomes" id="UP001058461">
    <property type="component" value="Chromosome"/>
</dbReference>
<dbReference type="InterPro" id="IPR050356">
    <property type="entry name" value="SulA_CellDiv_inhibitor"/>
</dbReference>
<keyword evidence="1" id="KW-0227">DNA damage</keyword>
<keyword evidence="3" id="KW-1185">Reference proteome</keyword>
<dbReference type="InterPro" id="IPR027417">
    <property type="entry name" value="P-loop_NTPase"/>
</dbReference>
<proteinExistence type="predicted"/>
<evidence type="ECO:0000313" key="2">
    <source>
        <dbReference type="EMBL" id="UTW11121.1"/>
    </source>
</evidence>
<dbReference type="NCBIfam" id="NF033429">
    <property type="entry name" value="ImuA_translesion"/>
    <property type="match status" value="1"/>
</dbReference>
<dbReference type="SUPFAM" id="SSF52540">
    <property type="entry name" value="P-loop containing nucleoside triphosphate hydrolases"/>
    <property type="match status" value="1"/>
</dbReference>
<evidence type="ECO:0000256" key="1">
    <source>
        <dbReference type="ARBA" id="ARBA00022763"/>
    </source>
</evidence>
<organism evidence="2 3">
    <name type="scientific">Marinobacterium rhizophilum</name>
    <dbReference type="NCBI Taxonomy" id="420402"/>
    <lineage>
        <taxon>Bacteria</taxon>
        <taxon>Pseudomonadati</taxon>
        <taxon>Pseudomonadota</taxon>
        <taxon>Gammaproteobacteria</taxon>
        <taxon>Oceanospirillales</taxon>
        <taxon>Oceanospirillaceae</taxon>
        <taxon>Marinobacterium</taxon>
    </lineage>
</organism>
<dbReference type="PIRSF" id="PIRSF037290">
    <property type="entry name" value="UCP037290"/>
    <property type="match status" value="1"/>
</dbReference>
<gene>
    <name evidence="2" type="primary">imuA</name>
    <name evidence="2" type="ORF">KDW95_17855</name>
</gene>
<evidence type="ECO:0000313" key="3">
    <source>
        <dbReference type="Proteomes" id="UP001058461"/>
    </source>
</evidence>